<dbReference type="OrthoDB" id="438545at2759"/>
<dbReference type="GO" id="GO:0016020">
    <property type="term" value="C:membrane"/>
    <property type="evidence" value="ECO:0007669"/>
    <property type="project" value="UniProtKB-SubCell"/>
</dbReference>
<feature type="transmembrane region" description="Helical" evidence="5">
    <location>
        <begin position="134"/>
        <end position="153"/>
    </location>
</feature>
<evidence type="ECO:0000259" key="6">
    <source>
        <dbReference type="Pfam" id="PF01490"/>
    </source>
</evidence>
<feature type="domain" description="Amino acid transporter transmembrane" evidence="6">
    <location>
        <begin position="12"/>
        <end position="381"/>
    </location>
</feature>
<keyword evidence="4 5" id="KW-0472">Membrane</keyword>
<sequence>MTASVTREGPTGNLLTSWAALTNTIIDTGLLSMASALSTCGWVLGMAMFAFFGGLALFSLVLLNAICMVLPTTQQFSFFTACDAAGVPHLKWLIDCILILNNLGFNVVYLQVSATLISTLLEHWSSGFLAYSGIGYRFIVLSVVLLLLSPICLMRHITGTTIANVAGIIGFTYVVCAGVSYVIMHAEAQSTHSLWPSSDALRVLGVLPVFIFAFAGHFNVFLVAEDLRDRTLKRLNLVAISTIVFTTALFLPAMCVPYAILSGEVKDNFYENLSIEDVAVHIGQAILPCAILSSYPLLLLPARASMINLIVMILPDHKERRWLHVSTTIGFMLVTLVLAATIKSLGSTMALIGLLGANTMTFVAPSYLYVKIFDRTRERISTRKVSLCASGESSCVTEDTLEVGLGAKEHNYTWWGAAILFVASCLLYPLCLSGIIYTLIISSTTAV</sequence>
<protein>
    <recommendedName>
        <fullName evidence="6">Amino acid transporter transmembrane domain-containing protein</fullName>
    </recommendedName>
</protein>
<organism evidence="7 8">
    <name type="scientific">Perkinsus chesapeaki</name>
    <name type="common">Clam parasite</name>
    <name type="synonym">Perkinsus andrewsi</name>
    <dbReference type="NCBI Taxonomy" id="330153"/>
    <lineage>
        <taxon>Eukaryota</taxon>
        <taxon>Sar</taxon>
        <taxon>Alveolata</taxon>
        <taxon>Perkinsozoa</taxon>
        <taxon>Perkinsea</taxon>
        <taxon>Perkinsida</taxon>
        <taxon>Perkinsidae</taxon>
        <taxon>Perkinsus</taxon>
    </lineage>
</organism>
<keyword evidence="2 5" id="KW-0812">Transmembrane</keyword>
<evidence type="ECO:0000256" key="5">
    <source>
        <dbReference type="SAM" id="Phobius"/>
    </source>
</evidence>
<proteinExistence type="predicted"/>
<feature type="transmembrane region" description="Helical" evidence="5">
    <location>
        <begin position="165"/>
        <end position="183"/>
    </location>
</feature>
<feature type="transmembrane region" description="Helical" evidence="5">
    <location>
        <begin position="235"/>
        <end position="260"/>
    </location>
</feature>
<feature type="transmembrane region" description="Helical" evidence="5">
    <location>
        <begin position="414"/>
        <end position="440"/>
    </location>
</feature>
<dbReference type="PANTHER" id="PTHR22950">
    <property type="entry name" value="AMINO ACID TRANSPORTER"/>
    <property type="match status" value="1"/>
</dbReference>
<name>A0A7J6LWC2_PERCH</name>
<dbReference type="Proteomes" id="UP000591131">
    <property type="component" value="Unassembled WGS sequence"/>
</dbReference>
<evidence type="ECO:0000313" key="8">
    <source>
        <dbReference type="Proteomes" id="UP000591131"/>
    </source>
</evidence>
<feature type="transmembrane region" description="Helical" evidence="5">
    <location>
        <begin position="348"/>
        <end position="370"/>
    </location>
</feature>
<feature type="transmembrane region" description="Helical" evidence="5">
    <location>
        <begin position="203"/>
        <end position="223"/>
    </location>
</feature>
<keyword evidence="8" id="KW-1185">Reference proteome</keyword>
<feature type="transmembrane region" description="Helical" evidence="5">
    <location>
        <begin position="280"/>
        <end position="301"/>
    </location>
</feature>
<evidence type="ECO:0000256" key="3">
    <source>
        <dbReference type="ARBA" id="ARBA00022989"/>
    </source>
</evidence>
<feature type="transmembrane region" description="Helical" evidence="5">
    <location>
        <begin position="322"/>
        <end position="342"/>
    </location>
</feature>
<dbReference type="GO" id="GO:0015179">
    <property type="term" value="F:L-amino acid transmembrane transporter activity"/>
    <property type="evidence" value="ECO:0007669"/>
    <property type="project" value="TreeGrafter"/>
</dbReference>
<comment type="caution">
    <text evidence="7">The sequence shown here is derived from an EMBL/GenBank/DDBJ whole genome shotgun (WGS) entry which is preliminary data.</text>
</comment>
<evidence type="ECO:0000256" key="4">
    <source>
        <dbReference type="ARBA" id="ARBA00023136"/>
    </source>
</evidence>
<evidence type="ECO:0000256" key="1">
    <source>
        <dbReference type="ARBA" id="ARBA00004141"/>
    </source>
</evidence>
<comment type="subcellular location">
    <subcellularLocation>
        <location evidence="1">Membrane</location>
        <topology evidence="1">Multi-pass membrane protein</topology>
    </subcellularLocation>
</comment>
<feature type="transmembrane region" description="Helical" evidence="5">
    <location>
        <begin position="42"/>
        <end position="71"/>
    </location>
</feature>
<dbReference type="EMBL" id="JAAPAO010000314">
    <property type="protein sequence ID" value="KAF4663524.1"/>
    <property type="molecule type" value="Genomic_DNA"/>
</dbReference>
<keyword evidence="3 5" id="KW-1133">Transmembrane helix</keyword>
<evidence type="ECO:0000313" key="7">
    <source>
        <dbReference type="EMBL" id="KAF4663524.1"/>
    </source>
</evidence>
<reference evidence="7 8" key="1">
    <citation type="submission" date="2020-04" db="EMBL/GenBank/DDBJ databases">
        <title>Perkinsus chesapeaki whole genome sequence.</title>
        <authorList>
            <person name="Bogema D.R."/>
        </authorList>
    </citation>
    <scope>NUCLEOTIDE SEQUENCE [LARGE SCALE GENOMIC DNA]</scope>
    <source>
        <strain evidence="7">ATCC PRA-425</strain>
    </source>
</reference>
<gene>
    <name evidence="7" type="ORF">FOL47_005699</name>
</gene>
<dbReference type="InterPro" id="IPR013057">
    <property type="entry name" value="AA_transpt_TM"/>
</dbReference>
<evidence type="ECO:0000256" key="2">
    <source>
        <dbReference type="ARBA" id="ARBA00022692"/>
    </source>
</evidence>
<dbReference type="AlphaFoldDB" id="A0A7J6LWC2"/>
<accession>A0A7J6LWC2</accession>
<feature type="transmembrane region" description="Helical" evidence="5">
    <location>
        <begin position="92"/>
        <end position="114"/>
    </location>
</feature>
<dbReference type="Pfam" id="PF01490">
    <property type="entry name" value="Aa_trans"/>
    <property type="match status" value="1"/>
</dbReference>